<dbReference type="EMBL" id="QKWP01001067">
    <property type="protein sequence ID" value="RIB12044.1"/>
    <property type="molecule type" value="Genomic_DNA"/>
</dbReference>
<dbReference type="AlphaFoldDB" id="A0A397UPE8"/>
<feature type="transmembrane region" description="Helical" evidence="1">
    <location>
        <begin position="47"/>
        <end position="68"/>
    </location>
</feature>
<keyword evidence="1" id="KW-0812">Transmembrane</keyword>
<dbReference type="Proteomes" id="UP000266673">
    <property type="component" value="Unassembled WGS sequence"/>
</dbReference>
<evidence type="ECO:0000313" key="2">
    <source>
        <dbReference type="EMBL" id="RIB12044.1"/>
    </source>
</evidence>
<name>A0A397UPE8_9GLOM</name>
<comment type="caution">
    <text evidence="2">The sequence shown here is derived from an EMBL/GenBank/DDBJ whole genome shotgun (WGS) entry which is preliminary data.</text>
</comment>
<evidence type="ECO:0000256" key="1">
    <source>
        <dbReference type="SAM" id="Phobius"/>
    </source>
</evidence>
<keyword evidence="1" id="KW-0472">Membrane</keyword>
<evidence type="ECO:0000313" key="3">
    <source>
        <dbReference type="Proteomes" id="UP000266673"/>
    </source>
</evidence>
<feature type="transmembrane region" description="Helical" evidence="1">
    <location>
        <begin position="7"/>
        <end position="27"/>
    </location>
</feature>
<proteinExistence type="predicted"/>
<reference evidence="2 3" key="1">
    <citation type="submission" date="2018-06" db="EMBL/GenBank/DDBJ databases">
        <title>Comparative genomics reveals the genomic features of Rhizophagus irregularis, R. cerebriforme, R. diaphanum and Gigaspora rosea, and their symbiotic lifestyle signature.</title>
        <authorList>
            <person name="Morin E."/>
            <person name="San Clemente H."/>
            <person name="Chen E.C.H."/>
            <person name="De La Providencia I."/>
            <person name="Hainaut M."/>
            <person name="Kuo A."/>
            <person name="Kohler A."/>
            <person name="Murat C."/>
            <person name="Tang N."/>
            <person name="Roy S."/>
            <person name="Loubradou J."/>
            <person name="Henrissat B."/>
            <person name="Grigoriev I.V."/>
            <person name="Corradi N."/>
            <person name="Roux C."/>
            <person name="Martin F.M."/>
        </authorList>
    </citation>
    <scope>NUCLEOTIDE SEQUENCE [LARGE SCALE GENOMIC DNA]</scope>
    <source>
        <strain evidence="2 3">DAOM 194757</strain>
    </source>
</reference>
<keyword evidence="3" id="KW-1185">Reference proteome</keyword>
<sequence>MLLKCKINLYFSNLIFVYHYLLCPNYFNEILYVTICNPYNKWKAKSQSLDILLLSILLSLYHVILYSVN</sequence>
<protein>
    <submittedName>
        <fullName evidence="2">Uncharacterized protein</fullName>
    </submittedName>
</protein>
<organism evidence="2 3">
    <name type="scientific">Gigaspora rosea</name>
    <dbReference type="NCBI Taxonomy" id="44941"/>
    <lineage>
        <taxon>Eukaryota</taxon>
        <taxon>Fungi</taxon>
        <taxon>Fungi incertae sedis</taxon>
        <taxon>Mucoromycota</taxon>
        <taxon>Glomeromycotina</taxon>
        <taxon>Glomeromycetes</taxon>
        <taxon>Diversisporales</taxon>
        <taxon>Gigasporaceae</taxon>
        <taxon>Gigaspora</taxon>
    </lineage>
</organism>
<keyword evidence="1" id="KW-1133">Transmembrane helix</keyword>
<gene>
    <name evidence="2" type="ORF">C2G38_2101967</name>
</gene>
<accession>A0A397UPE8</accession>